<comment type="pathway">
    <text evidence="2">Carbohydrate metabolism; hexose metabolism.</text>
</comment>
<dbReference type="GO" id="GO:0004340">
    <property type="term" value="F:glucokinase activity"/>
    <property type="evidence" value="ECO:0007669"/>
    <property type="project" value="TreeGrafter"/>
</dbReference>
<name>A0A8S2ZF95_9BILA</name>
<evidence type="ECO:0000256" key="4">
    <source>
        <dbReference type="ARBA" id="ARBA00044613"/>
    </source>
</evidence>
<dbReference type="AlphaFoldDB" id="A0A8S2ZF95"/>
<evidence type="ECO:0000259" key="6">
    <source>
        <dbReference type="Pfam" id="PF03727"/>
    </source>
</evidence>
<dbReference type="PANTHER" id="PTHR19443:SF16">
    <property type="entry name" value="HEXOKINASE TYPE 1-RELATED"/>
    <property type="match status" value="1"/>
</dbReference>
<protein>
    <recommendedName>
        <fullName evidence="5">Phosphotransferase</fullName>
        <ecNumber evidence="5">2.7.1.-</ecNumber>
    </recommendedName>
</protein>
<reference evidence="7" key="1">
    <citation type="submission" date="2021-02" db="EMBL/GenBank/DDBJ databases">
        <authorList>
            <person name="Nowell W R."/>
        </authorList>
    </citation>
    <scope>NUCLEOTIDE SEQUENCE</scope>
</reference>
<evidence type="ECO:0000313" key="8">
    <source>
        <dbReference type="Proteomes" id="UP000676336"/>
    </source>
</evidence>
<dbReference type="InterPro" id="IPR001312">
    <property type="entry name" value="Hexokinase"/>
</dbReference>
<evidence type="ECO:0000256" key="2">
    <source>
        <dbReference type="ARBA" id="ARBA00005028"/>
    </source>
</evidence>
<dbReference type="GO" id="GO:0006006">
    <property type="term" value="P:glucose metabolic process"/>
    <property type="evidence" value="ECO:0007669"/>
    <property type="project" value="TreeGrafter"/>
</dbReference>
<dbReference type="Pfam" id="PF03727">
    <property type="entry name" value="Hexokinase_2"/>
    <property type="match status" value="1"/>
</dbReference>
<comment type="similarity">
    <text evidence="5">Belongs to the hexokinase family.</text>
</comment>
<dbReference type="Gene3D" id="3.40.367.20">
    <property type="match status" value="1"/>
</dbReference>
<keyword evidence="5" id="KW-0418">Kinase</keyword>
<dbReference type="InterPro" id="IPR043129">
    <property type="entry name" value="ATPase_NBD"/>
</dbReference>
<feature type="non-terminal residue" evidence="7">
    <location>
        <position position="60"/>
    </location>
</feature>
<comment type="caution">
    <text evidence="7">The sequence shown here is derived from an EMBL/GenBank/DDBJ whole genome shotgun (WGS) entry which is preliminary data.</text>
</comment>
<gene>
    <name evidence="7" type="ORF">SMN809_LOCUS40209</name>
</gene>
<evidence type="ECO:0000256" key="5">
    <source>
        <dbReference type="RuleBase" id="RU362007"/>
    </source>
</evidence>
<sequence length="60" mass="6658">SSIYRDCRVGVILGTGTNACYFENLDNIPKCTGEWNQSTKQMVINTEWGALGKVGVQDEF</sequence>
<keyword evidence="5" id="KW-0547">Nucleotide-binding</keyword>
<dbReference type="EMBL" id="CAJOBI010110124">
    <property type="protein sequence ID" value="CAF4629120.1"/>
    <property type="molecule type" value="Genomic_DNA"/>
</dbReference>
<dbReference type="InterPro" id="IPR022673">
    <property type="entry name" value="Hexokinase_C"/>
</dbReference>
<organism evidence="7 8">
    <name type="scientific">Rotaria magnacalcarata</name>
    <dbReference type="NCBI Taxonomy" id="392030"/>
    <lineage>
        <taxon>Eukaryota</taxon>
        <taxon>Metazoa</taxon>
        <taxon>Spiralia</taxon>
        <taxon>Gnathifera</taxon>
        <taxon>Rotifera</taxon>
        <taxon>Eurotatoria</taxon>
        <taxon>Bdelloidea</taxon>
        <taxon>Philodinida</taxon>
        <taxon>Philodinidae</taxon>
        <taxon>Rotaria</taxon>
    </lineage>
</organism>
<dbReference type="SUPFAM" id="SSF53067">
    <property type="entry name" value="Actin-like ATPase domain"/>
    <property type="match status" value="1"/>
</dbReference>
<dbReference type="GO" id="GO:0005524">
    <property type="term" value="F:ATP binding"/>
    <property type="evidence" value="ECO:0007669"/>
    <property type="project" value="UniProtKB-UniRule"/>
</dbReference>
<evidence type="ECO:0000313" key="7">
    <source>
        <dbReference type="EMBL" id="CAF4629120.1"/>
    </source>
</evidence>
<comment type="pathway">
    <text evidence="1">Carbohydrate degradation; glycolysis; D-glyceraldehyde 3-phosphate and glycerone phosphate from D-glucose: step 1/4.</text>
</comment>
<feature type="domain" description="Hexokinase C-terminal" evidence="6">
    <location>
        <begin position="8"/>
        <end position="54"/>
    </location>
</feature>
<dbReference type="Proteomes" id="UP000676336">
    <property type="component" value="Unassembled WGS sequence"/>
</dbReference>
<accession>A0A8S2ZF95</accession>
<dbReference type="GO" id="GO:0001678">
    <property type="term" value="P:intracellular glucose homeostasis"/>
    <property type="evidence" value="ECO:0007669"/>
    <property type="project" value="InterPro"/>
</dbReference>
<dbReference type="GO" id="GO:0008865">
    <property type="term" value="F:fructokinase activity"/>
    <property type="evidence" value="ECO:0007669"/>
    <property type="project" value="TreeGrafter"/>
</dbReference>
<feature type="non-terminal residue" evidence="7">
    <location>
        <position position="1"/>
    </location>
</feature>
<keyword evidence="5" id="KW-0067">ATP-binding</keyword>
<dbReference type="GO" id="GO:0005536">
    <property type="term" value="F:D-glucose binding"/>
    <property type="evidence" value="ECO:0007669"/>
    <property type="project" value="InterPro"/>
</dbReference>
<dbReference type="GO" id="GO:0006096">
    <property type="term" value="P:glycolytic process"/>
    <property type="evidence" value="ECO:0007669"/>
    <property type="project" value="UniProtKB-KW"/>
</dbReference>
<dbReference type="PANTHER" id="PTHR19443">
    <property type="entry name" value="HEXOKINASE"/>
    <property type="match status" value="1"/>
</dbReference>
<keyword evidence="3 5" id="KW-0324">Glycolysis</keyword>
<keyword evidence="5" id="KW-0808">Transferase</keyword>
<comment type="catalytic activity">
    <reaction evidence="4">
        <text>a D-hexose + ATP = a D-hexose 6-phosphate + ADP + H(+)</text>
        <dbReference type="Rhea" id="RHEA:22740"/>
        <dbReference type="ChEBI" id="CHEBI:4194"/>
        <dbReference type="ChEBI" id="CHEBI:15378"/>
        <dbReference type="ChEBI" id="CHEBI:30616"/>
        <dbReference type="ChEBI" id="CHEBI:229467"/>
        <dbReference type="ChEBI" id="CHEBI:456216"/>
        <dbReference type="EC" id="2.7.1.1"/>
    </reaction>
    <physiologicalReaction direction="left-to-right" evidence="4">
        <dbReference type="Rhea" id="RHEA:22741"/>
    </physiologicalReaction>
</comment>
<proteinExistence type="inferred from homology"/>
<dbReference type="GO" id="GO:0005829">
    <property type="term" value="C:cytosol"/>
    <property type="evidence" value="ECO:0007669"/>
    <property type="project" value="TreeGrafter"/>
</dbReference>
<evidence type="ECO:0000256" key="3">
    <source>
        <dbReference type="ARBA" id="ARBA00023152"/>
    </source>
</evidence>
<dbReference type="EC" id="2.7.1.-" evidence="5"/>
<evidence type="ECO:0000256" key="1">
    <source>
        <dbReference type="ARBA" id="ARBA00004888"/>
    </source>
</evidence>
<dbReference type="GO" id="GO:0005739">
    <property type="term" value="C:mitochondrion"/>
    <property type="evidence" value="ECO:0007669"/>
    <property type="project" value="TreeGrafter"/>
</dbReference>